<sequence>MVVYLKKTPEEAYRILLSGSSLNFSEAQVGVPSTPLPYSPKVELSGLGFQGLDLERECGYLGKYDAVLSIGGYCYHISSKMKASQFDCLLFSSTFKAKGVLLVFEPPGALPSPSKEKGAFPAEHMARSNAIDNAYNQSRISFMDIIDKLQIEQVTGVPKQSGIFPIEASIRMMTDVHMRKERRTPGSVDDSLNHFPAAMFLDDGFVQHLSHQQGHSEGKGLKAPQSHDSPCLILHPRCYISVPSPSMEVSVLAMITVTEDRANVDDSTFFLQVKKSTFTHASKTQNILHIAIFDAGSFICCNQKDHIWQEKIFLTFTVPFAYKYKERLPVVKKMSSKELPKVLKHENLLVKNTETNALAETNQLIYSIAAAITSVLGYNVEK</sequence>
<comment type="caution">
    <text evidence="1">The sequence shown here is derived from an EMBL/GenBank/DDBJ whole genome shotgun (WGS) entry which is preliminary data.</text>
</comment>
<accession>V8PJ64</accession>
<gene>
    <name evidence="1" type="ORF">L345_00117</name>
</gene>
<evidence type="ECO:0000313" key="1">
    <source>
        <dbReference type="EMBL" id="ETE74048.1"/>
    </source>
</evidence>
<dbReference type="AlphaFoldDB" id="V8PJ64"/>
<evidence type="ECO:0000313" key="2">
    <source>
        <dbReference type="Proteomes" id="UP000018936"/>
    </source>
</evidence>
<proteinExistence type="predicted"/>
<dbReference type="EMBL" id="AZIM01000011">
    <property type="protein sequence ID" value="ETE74048.1"/>
    <property type="molecule type" value="Genomic_DNA"/>
</dbReference>
<feature type="non-terminal residue" evidence="1">
    <location>
        <position position="382"/>
    </location>
</feature>
<organism evidence="1 2">
    <name type="scientific">Ophiophagus hannah</name>
    <name type="common">King cobra</name>
    <name type="synonym">Naja hannah</name>
    <dbReference type="NCBI Taxonomy" id="8665"/>
    <lineage>
        <taxon>Eukaryota</taxon>
        <taxon>Metazoa</taxon>
        <taxon>Chordata</taxon>
        <taxon>Craniata</taxon>
        <taxon>Vertebrata</taxon>
        <taxon>Euteleostomi</taxon>
        <taxon>Lepidosauria</taxon>
        <taxon>Squamata</taxon>
        <taxon>Bifurcata</taxon>
        <taxon>Unidentata</taxon>
        <taxon>Episquamata</taxon>
        <taxon>Toxicofera</taxon>
        <taxon>Serpentes</taxon>
        <taxon>Colubroidea</taxon>
        <taxon>Elapidae</taxon>
        <taxon>Elapinae</taxon>
        <taxon>Ophiophagus</taxon>
    </lineage>
</organism>
<reference evidence="1 2" key="1">
    <citation type="journal article" date="2013" name="Proc. Natl. Acad. Sci. U.S.A.">
        <title>The king cobra genome reveals dynamic gene evolution and adaptation in the snake venom system.</title>
        <authorList>
            <person name="Vonk F.J."/>
            <person name="Casewell N.R."/>
            <person name="Henkel C.V."/>
            <person name="Heimberg A.M."/>
            <person name="Jansen H.J."/>
            <person name="McCleary R.J."/>
            <person name="Kerkkamp H.M."/>
            <person name="Vos R.A."/>
            <person name="Guerreiro I."/>
            <person name="Calvete J.J."/>
            <person name="Wuster W."/>
            <person name="Woods A.E."/>
            <person name="Logan J.M."/>
            <person name="Harrison R.A."/>
            <person name="Castoe T.A."/>
            <person name="de Koning A.P."/>
            <person name="Pollock D.D."/>
            <person name="Yandell M."/>
            <person name="Calderon D."/>
            <person name="Renjifo C."/>
            <person name="Currier R.B."/>
            <person name="Salgado D."/>
            <person name="Pla D."/>
            <person name="Sanz L."/>
            <person name="Hyder A.S."/>
            <person name="Ribeiro J.M."/>
            <person name="Arntzen J.W."/>
            <person name="van den Thillart G.E."/>
            <person name="Boetzer M."/>
            <person name="Pirovano W."/>
            <person name="Dirks R.P."/>
            <person name="Spaink H.P."/>
            <person name="Duboule D."/>
            <person name="McGlinn E."/>
            <person name="Kini R.M."/>
            <person name="Richardson M.K."/>
        </authorList>
    </citation>
    <scope>NUCLEOTIDE SEQUENCE</scope>
    <source>
        <tissue evidence="1">Blood</tissue>
    </source>
</reference>
<protein>
    <submittedName>
        <fullName evidence="1">Uncharacterized protein</fullName>
    </submittedName>
</protein>
<name>V8PJ64_OPHHA</name>
<keyword evidence="2" id="KW-1185">Reference proteome</keyword>
<dbReference type="Proteomes" id="UP000018936">
    <property type="component" value="Unassembled WGS sequence"/>
</dbReference>